<organism evidence="1 2">
    <name type="scientific">Lentinus tigrinus ALCF2SS1-6</name>
    <dbReference type="NCBI Taxonomy" id="1328759"/>
    <lineage>
        <taxon>Eukaryota</taxon>
        <taxon>Fungi</taxon>
        <taxon>Dikarya</taxon>
        <taxon>Basidiomycota</taxon>
        <taxon>Agaricomycotina</taxon>
        <taxon>Agaricomycetes</taxon>
        <taxon>Polyporales</taxon>
        <taxon>Polyporaceae</taxon>
        <taxon>Lentinus</taxon>
    </lineage>
</organism>
<sequence length="181" mass="20413">MEGGEEGRSGYSYRPVRVCQRSIHRLVPSVHYREGEDPVYQLGTTGARNLHGVLPRKPYLQLQNQPRAFSSPLSPLLWTSRTHELTKPCPYTQCPRSSMTRSRLAMHDTLRPQQACSAHGPWYAVTCRPALAAFQPILPTLIVAEGFPLSVVRTLDHSTITYIHLSRWALGRDRNTSLGPR</sequence>
<name>A0A5C2SNK5_9APHY</name>
<proteinExistence type="predicted"/>
<dbReference type="AlphaFoldDB" id="A0A5C2SNK5"/>
<dbReference type="EMBL" id="ML122252">
    <property type="protein sequence ID" value="RPD65221.1"/>
    <property type="molecule type" value="Genomic_DNA"/>
</dbReference>
<accession>A0A5C2SNK5</accession>
<protein>
    <submittedName>
        <fullName evidence="1">Uncharacterized protein</fullName>
    </submittedName>
</protein>
<evidence type="ECO:0000313" key="1">
    <source>
        <dbReference type="EMBL" id="RPD65221.1"/>
    </source>
</evidence>
<evidence type="ECO:0000313" key="2">
    <source>
        <dbReference type="Proteomes" id="UP000313359"/>
    </source>
</evidence>
<gene>
    <name evidence="1" type="ORF">L227DRAFT_205430</name>
</gene>
<reference evidence="1" key="1">
    <citation type="journal article" date="2018" name="Genome Biol. Evol.">
        <title>Genomics and development of Lentinus tigrinus, a white-rot wood-decaying mushroom with dimorphic fruiting bodies.</title>
        <authorList>
            <person name="Wu B."/>
            <person name="Xu Z."/>
            <person name="Knudson A."/>
            <person name="Carlson A."/>
            <person name="Chen N."/>
            <person name="Kovaka S."/>
            <person name="LaButti K."/>
            <person name="Lipzen A."/>
            <person name="Pennachio C."/>
            <person name="Riley R."/>
            <person name="Schakwitz W."/>
            <person name="Umezawa K."/>
            <person name="Ohm R.A."/>
            <person name="Grigoriev I.V."/>
            <person name="Nagy L.G."/>
            <person name="Gibbons J."/>
            <person name="Hibbett D."/>
        </authorList>
    </citation>
    <scope>NUCLEOTIDE SEQUENCE [LARGE SCALE GENOMIC DNA]</scope>
    <source>
        <strain evidence="1">ALCF2SS1-6</strain>
    </source>
</reference>
<keyword evidence="2" id="KW-1185">Reference proteome</keyword>
<dbReference type="Proteomes" id="UP000313359">
    <property type="component" value="Unassembled WGS sequence"/>
</dbReference>